<gene>
    <name evidence="2" type="ORF">OG563_17265</name>
</gene>
<reference evidence="2" key="1">
    <citation type="submission" date="2022-10" db="EMBL/GenBank/DDBJ databases">
        <title>The complete genomes of actinobacterial strains from the NBC collection.</title>
        <authorList>
            <person name="Joergensen T.S."/>
            <person name="Alvarez Arevalo M."/>
            <person name="Sterndorff E.B."/>
            <person name="Faurdal D."/>
            <person name="Vuksanovic O."/>
            <person name="Mourched A.-S."/>
            <person name="Charusanti P."/>
            <person name="Shaw S."/>
            <person name="Blin K."/>
            <person name="Weber T."/>
        </authorList>
    </citation>
    <scope>NUCLEOTIDE SEQUENCE</scope>
    <source>
        <strain evidence="2">NBC_01482</strain>
    </source>
</reference>
<dbReference type="GO" id="GO:0008168">
    <property type="term" value="F:methyltransferase activity"/>
    <property type="evidence" value="ECO:0007669"/>
    <property type="project" value="UniProtKB-KW"/>
</dbReference>
<dbReference type="Pfam" id="PF08241">
    <property type="entry name" value="Methyltransf_11"/>
    <property type="match status" value="1"/>
</dbReference>
<dbReference type="Proteomes" id="UP001432062">
    <property type="component" value="Chromosome"/>
</dbReference>
<evidence type="ECO:0000313" key="2">
    <source>
        <dbReference type="EMBL" id="WUV49786.1"/>
    </source>
</evidence>
<dbReference type="SUPFAM" id="SSF53335">
    <property type="entry name" value="S-adenosyl-L-methionine-dependent methyltransferases"/>
    <property type="match status" value="1"/>
</dbReference>
<organism evidence="2 3">
    <name type="scientific">Nocardia vinacea</name>
    <dbReference type="NCBI Taxonomy" id="96468"/>
    <lineage>
        <taxon>Bacteria</taxon>
        <taxon>Bacillati</taxon>
        <taxon>Actinomycetota</taxon>
        <taxon>Actinomycetes</taxon>
        <taxon>Mycobacteriales</taxon>
        <taxon>Nocardiaceae</taxon>
        <taxon>Nocardia</taxon>
    </lineage>
</organism>
<dbReference type="EMBL" id="CP109441">
    <property type="protein sequence ID" value="WUV49786.1"/>
    <property type="molecule type" value="Genomic_DNA"/>
</dbReference>
<keyword evidence="2" id="KW-0489">Methyltransferase</keyword>
<evidence type="ECO:0000259" key="1">
    <source>
        <dbReference type="Pfam" id="PF08241"/>
    </source>
</evidence>
<dbReference type="GO" id="GO:0032259">
    <property type="term" value="P:methylation"/>
    <property type="evidence" value="ECO:0007669"/>
    <property type="project" value="UniProtKB-KW"/>
</dbReference>
<name>A0ABZ1Z3C4_9NOCA</name>
<dbReference type="RefSeq" id="WP_329414390.1">
    <property type="nucleotide sequence ID" value="NZ_CP109441.1"/>
</dbReference>
<accession>A0ABZ1Z3C4</accession>
<sequence length="220" mass="23521">MSGIDIFDLALAGEDCWVRDADGRRHPLRTRRWLGFDDVDGPADATLTCCCDGPTLDLGCGPGRLVAALLRRGIIALGVDISPMAVATTRFRGAPALQRDLFGPLPGSGRWSYAILADGNIGIGGDPVRLLTRTGELLAGNGIAVVEFARPGAGVVSNPIRLETRDRVGEWFPWARVGIDRAEELAAAAGFRVVAAVEVSGRHIAWLRWGRPASSSRWVL</sequence>
<keyword evidence="2" id="KW-0808">Transferase</keyword>
<evidence type="ECO:0000313" key="3">
    <source>
        <dbReference type="Proteomes" id="UP001432062"/>
    </source>
</evidence>
<protein>
    <submittedName>
        <fullName evidence="2">Class I SAM-dependent methyltransferase</fullName>
    </submittedName>
</protein>
<dbReference type="InterPro" id="IPR029063">
    <property type="entry name" value="SAM-dependent_MTases_sf"/>
</dbReference>
<dbReference type="InterPro" id="IPR013216">
    <property type="entry name" value="Methyltransf_11"/>
</dbReference>
<keyword evidence="3" id="KW-1185">Reference proteome</keyword>
<feature type="domain" description="Methyltransferase type 11" evidence="1">
    <location>
        <begin position="56"/>
        <end position="93"/>
    </location>
</feature>
<proteinExistence type="predicted"/>
<dbReference type="Gene3D" id="3.40.50.150">
    <property type="entry name" value="Vaccinia Virus protein VP39"/>
    <property type="match status" value="1"/>
</dbReference>
<dbReference type="CDD" id="cd02440">
    <property type="entry name" value="AdoMet_MTases"/>
    <property type="match status" value="1"/>
</dbReference>